<sequence>MGNSPSSKPSDVPSAHFPLKLPGCASQTDKLFACLDAASSSHLSSVLSPSADSVPQLPSSCASSIAAYNDCTDRHIGKSGNVKFRRVQERVPEEYRWGGEKQ</sequence>
<gene>
    <name evidence="1" type="ORF">TeGR_g10594</name>
</gene>
<reference evidence="1 2" key="1">
    <citation type="journal article" date="2023" name="Commun. Biol.">
        <title>Genome analysis of Parmales, the sister group of diatoms, reveals the evolutionary specialization of diatoms from phago-mixotrophs to photoautotrophs.</title>
        <authorList>
            <person name="Ban H."/>
            <person name="Sato S."/>
            <person name="Yoshikawa S."/>
            <person name="Yamada K."/>
            <person name="Nakamura Y."/>
            <person name="Ichinomiya M."/>
            <person name="Sato N."/>
            <person name="Blanc-Mathieu R."/>
            <person name="Endo H."/>
            <person name="Kuwata A."/>
            <person name="Ogata H."/>
        </authorList>
    </citation>
    <scope>NUCLEOTIDE SEQUENCE [LARGE SCALE GENOMIC DNA]</scope>
</reference>
<keyword evidence="2" id="KW-1185">Reference proteome</keyword>
<organism evidence="1 2">
    <name type="scientific">Tetraparma gracilis</name>
    <dbReference type="NCBI Taxonomy" id="2962635"/>
    <lineage>
        <taxon>Eukaryota</taxon>
        <taxon>Sar</taxon>
        <taxon>Stramenopiles</taxon>
        <taxon>Ochrophyta</taxon>
        <taxon>Bolidophyceae</taxon>
        <taxon>Parmales</taxon>
        <taxon>Triparmaceae</taxon>
        <taxon>Tetraparma</taxon>
    </lineage>
</organism>
<accession>A0ABQ6N6I5</accession>
<protein>
    <submittedName>
        <fullName evidence="1">Uncharacterized protein</fullName>
    </submittedName>
</protein>
<dbReference type="Proteomes" id="UP001165060">
    <property type="component" value="Unassembled WGS sequence"/>
</dbReference>
<dbReference type="EMBL" id="BRYB01001030">
    <property type="protein sequence ID" value="GMI41856.1"/>
    <property type="molecule type" value="Genomic_DNA"/>
</dbReference>
<evidence type="ECO:0000313" key="1">
    <source>
        <dbReference type="EMBL" id="GMI41856.1"/>
    </source>
</evidence>
<proteinExistence type="predicted"/>
<name>A0ABQ6N6I5_9STRA</name>
<evidence type="ECO:0000313" key="2">
    <source>
        <dbReference type="Proteomes" id="UP001165060"/>
    </source>
</evidence>
<comment type="caution">
    <text evidence="1">The sequence shown here is derived from an EMBL/GenBank/DDBJ whole genome shotgun (WGS) entry which is preliminary data.</text>
</comment>